<dbReference type="Proteomes" id="UP000597338">
    <property type="component" value="Unassembled WGS sequence"/>
</dbReference>
<gene>
    <name evidence="2" type="ORF">GCM10011386_02440</name>
</gene>
<keyword evidence="1" id="KW-0472">Membrane</keyword>
<dbReference type="EMBL" id="BMIK01000001">
    <property type="protein sequence ID" value="GGC14259.1"/>
    <property type="molecule type" value="Genomic_DNA"/>
</dbReference>
<reference evidence="3" key="1">
    <citation type="journal article" date="2019" name="Int. J. Syst. Evol. Microbiol.">
        <title>The Global Catalogue of Microorganisms (GCM) 10K type strain sequencing project: providing services to taxonomists for standard genome sequencing and annotation.</title>
        <authorList>
            <consortium name="The Broad Institute Genomics Platform"/>
            <consortium name="The Broad Institute Genome Sequencing Center for Infectious Disease"/>
            <person name="Wu L."/>
            <person name="Ma J."/>
        </authorList>
    </citation>
    <scope>NUCLEOTIDE SEQUENCE [LARGE SCALE GENOMIC DNA]</scope>
    <source>
        <strain evidence="3">CGMCC 1.15342</strain>
    </source>
</reference>
<feature type="transmembrane region" description="Helical" evidence="1">
    <location>
        <begin position="168"/>
        <end position="191"/>
    </location>
</feature>
<evidence type="ECO:0000256" key="1">
    <source>
        <dbReference type="SAM" id="Phobius"/>
    </source>
</evidence>
<keyword evidence="3" id="KW-1185">Reference proteome</keyword>
<accession>A0ABQ1KXI9</accession>
<evidence type="ECO:0000313" key="3">
    <source>
        <dbReference type="Proteomes" id="UP000597338"/>
    </source>
</evidence>
<dbReference type="InterPro" id="IPR012338">
    <property type="entry name" value="Beta-lactam/transpept-like"/>
</dbReference>
<feature type="transmembrane region" description="Helical" evidence="1">
    <location>
        <begin position="90"/>
        <end position="109"/>
    </location>
</feature>
<evidence type="ECO:0000313" key="2">
    <source>
        <dbReference type="EMBL" id="GGC14259.1"/>
    </source>
</evidence>
<organism evidence="2 3">
    <name type="scientific">Parapedobacter defluvii</name>
    <dbReference type="NCBI Taxonomy" id="2045106"/>
    <lineage>
        <taxon>Bacteria</taxon>
        <taxon>Pseudomonadati</taxon>
        <taxon>Bacteroidota</taxon>
        <taxon>Sphingobacteriia</taxon>
        <taxon>Sphingobacteriales</taxon>
        <taxon>Sphingobacteriaceae</taxon>
        <taxon>Parapedobacter</taxon>
    </lineage>
</organism>
<name>A0ABQ1KXI9_9SPHI</name>
<feature type="transmembrane region" description="Helical" evidence="1">
    <location>
        <begin position="130"/>
        <end position="153"/>
    </location>
</feature>
<keyword evidence="1" id="KW-1133">Transmembrane helix</keyword>
<sequence length="200" mass="22884">MGWESSQMDGYDLINHDGGTPNFQSSVFFDPDERIGVFIAANVMCALDAFSSPHGATALDGSTVRGMAQHVLNLAANRPPPKQGVGIRNLYILFDTVIVALTVLLIFSLRRISRRYQHLKQQGISTRSDWIWRITWISVLHFAWPLLVVYLLLNVLLWKVLRMFQPDLIYWVEIIAVIVFAKGLLELFLTWRVFRQGKPK</sequence>
<dbReference type="RefSeq" id="WP_188746576.1">
    <property type="nucleotide sequence ID" value="NZ_BMIK01000001.1"/>
</dbReference>
<keyword evidence="1" id="KW-0812">Transmembrane</keyword>
<dbReference type="SUPFAM" id="SSF56601">
    <property type="entry name" value="beta-lactamase/transpeptidase-like"/>
    <property type="match status" value="1"/>
</dbReference>
<comment type="caution">
    <text evidence="2">The sequence shown here is derived from an EMBL/GenBank/DDBJ whole genome shotgun (WGS) entry which is preliminary data.</text>
</comment>
<protein>
    <submittedName>
        <fullName evidence="2">Uncharacterized protein</fullName>
    </submittedName>
</protein>
<proteinExistence type="predicted"/>
<dbReference type="Gene3D" id="3.40.710.10">
    <property type="entry name" value="DD-peptidase/beta-lactamase superfamily"/>
    <property type="match status" value="1"/>
</dbReference>